<dbReference type="EMBL" id="DAKRPA010000044">
    <property type="protein sequence ID" value="DBA01637.1"/>
    <property type="molecule type" value="Genomic_DNA"/>
</dbReference>
<evidence type="ECO:0000256" key="1">
    <source>
        <dbReference type="SAM" id="MobiDB-lite"/>
    </source>
</evidence>
<keyword evidence="3" id="KW-1185">Reference proteome</keyword>
<comment type="caution">
    <text evidence="2">The sequence shown here is derived from an EMBL/GenBank/DDBJ whole genome shotgun (WGS) entry which is preliminary data.</text>
</comment>
<protein>
    <submittedName>
        <fullName evidence="2">Uncharacterized protein</fullName>
    </submittedName>
</protein>
<dbReference type="AlphaFoldDB" id="A0AAV2Z7K0"/>
<organism evidence="2 3">
    <name type="scientific">Lagenidium giganteum</name>
    <dbReference type="NCBI Taxonomy" id="4803"/>
    <lineage>
        <taxon>Eukaryota</taxon>
        <taxon>Sar</taxon>
        <taxon>Stramenopiles</taxon>
        <taxon>Oomycota</taxon>
        <taxon>Peronosporomycetes</taxon>
        <taxon>Pythiales</taxon>
        <taxon>Pythiaceae</taxon>
    </lineage>
</organism>
<gene>
    <name evidence="2" type="ORF">N0F65_011393</name>
</gene>
<evidence type="ECO:0000313" key="3">
    <source>
        <dbReference type="Proteomes" id="UP001146120"/>
    </source>
</evidence>
<feature type="compositionally biased region" description="Polar residues" evidence="1">
    <location>
        <begin position="111"/>
        <end position="125"/>
    </location>
</feature>
<evidence type="ECO:0000313" key="2">
    <source>
        <dbReference type="EMBL" id="DBA01637.1"/>
    </source>
</evidence>
<reference evidence="2" key="2">
    <citation type="journal article" date="2023" name="Microbiol Resour">
        <title>Decontamination and Annotation of the Draft Genome Sequence of the Oomycete Lagenidium giganteum ARSEF 373.</title>
        <authorList>
            <person name="Morgan W.R."/>
            <person name="Tartar A."/>
        </authorList>
    </citation>
    <scope>NUCLEOTIDE SEQUENCE</scope>
    <source>
        <strain evidence="2">ARSEF 373</strain>
    </source>
</reference>
<feature type="region of interest" description="Disordered" evidence="1">
    <location>
        <begin position="100"/>
        <end position="125"/>
    </location>
</feature>
<sequence length="125" mass="13454">MTRAPPSSGIFPPRAVITEVQDIIIERFSARFTGLDFNILWVSLLDPRLTYLKHLSASERMTAHSDLFAAAVAMANEAQSIVNDDEDCLNADAKKGEVVPDSIDFGDRAGSASTTPTGSNIDGQN</sequence>
<reference evidence="2" key="1">
    <citation type="submission" date="2022-11" db="EMBL/GenBank/DDBJ databases">
        <authorList>
            <person name="Morgan W.R."/>
            <person name="Tartar A."/>
        </authorList>
    </citation>
    <scope>NUCLEOTIDE SEQUENCE</scope>
    <source>
        <strain evidence="2">ARSEF 373</strain>
    </source>
</reference>
<proteinExistence type="predicted"/>
<accession>A0AAV2Z7K0</accession>
<dbReference type="Proteomes" id="UP001146120">
    <property type="component" value="Unassembled WGS sequence"/>
</dbReference>
<name>A0AAV2Z7K0_9STRA</name>